<keyword evidence="5" id="KW-0539">Nucleus</keyword>
<dbReference type="GO" id="GO:0005634">
    <property type="term" value="C:nucleus"/>
    <property type="evidence" value="ECO:0007669"/>
    <property type="project" value="UniProtKB-SubCell"/>
</dbReference>
<dbReference type="SUPFAM" id="SSF63748">
    <property type="entry name" value="Tudor/PWWP/MBT"/>
    <property type="match status" value="1"/>
</dbReference>
<dbReference type="OrthoDB" id="197400at2759"/>
<evidence type="ECO:0000256" key="4">
    <source>
        <dbReference type="ARBA" id="ARBA00023187"/>
    </source>
</evidence>
<evidence type="ECO:0000259" key="7">
    <source>
        <dbReference type="PROSITE" id="PS50304"/>
    </source>
</evidence>
<dbReference type="Gene3D" id="2.30.30.140">
    <property type="match status" value="1"/>
</dbReference>
<dbReference type="PANTHER" id="PTHR39267:SF1">
    <property type="entry name" value="SURVIVAL MOTOR NEURON PROTEIN"/>
    <property type="match status" value="1"/>
</dbReference>
<dbReference type="EMBL" id="CAJOBC010049028">
    <property type="protein sequence ID" value="CAF4171438.1"/>
    <property type="molecule type" value="Genomic_DNA"/>
</dbReference>
<dbReference type="PANTHER" id="PTHR39267">
    <property type="entry name" value="SURVIVAL MOTOR NEURON-LIKE PROTEIN 1"/>
    <property type="match status" value="1"/>
</dbReference>
<reference evidence="8" key="1">
    <citation type="submission" date="2021-02" db="EMBL/GenBank/DDBJ databases">
        <authorList>
            <person name="Nowell W R."/>
        </authorList>
    </citation>
    <scope>NUCLEOTIDE SEQUENCE</scope>
</reference>
<name>A0A815FSL9_9BILA</name>
<keyword evidence="4" id="KW-0508">mRNA splicing</keyword>
<keyword evidence="3" id="KW-0507">mRNA processing</keyword>
<dbReference type="PROSITE" id="PS50304">
    <property type="entry name" value="TUDOR"/>
    <property type="match status" value="1"/>
</dbReference>
<feature type="domain" description="Tudor" evidence="7">
    <location>
        <begin position="83"/>
        <end position="140"/>
    </location>
</feature>
<feature type="compositionally biased region" description="Polar residues" evidence="6">
    <location>
        <begin position="45"/>
        <end position="67"/>
    </location>
</feature>
<dbReference type="CDD" id="cd22852">
    <property type="entry name" value="SMN_C"/>
    <property type="match status" value="1"/>
</dbReference>
<protein>
    <recommendedName>
        <fullName evidence="7">Tudor domain-containing protein</fullName>
    </recommendedName>
</protein>
<evidence type="ECO:0000256" key="2">
    <source>
        <dbReference type="ARBA" id="ARBA00005371"/>
    </source>
</evidence>
<feature type="region of interest" description="Disordered" evidence="6">
    <location>
        <begin position="43"/>
        <end position="81"/>
    </location>
</feature>
<dbReference type="GO" id="GO:0006397">
    <property type="term" value="P:mRNA processing"/>
    <property type="evidence" value="ECO:0007669"/>
    <property type="project" value="UniProtKB-KW"/>
</dbReference>
<evidence type="ECO:0000256" key="6">
    <source>
        <dbReference type="SAM" id="MobiDB-lite"/>
    </source>
</evidence>
<dbReference type="AlphaFoldDB" id="A0A815FSL9"/>
<dbReference type="Pfam" id="PF20635">
    <property type="entry name" value="SMN_YG-box"/>
    <property type="match status" value="1"/>
</dbReference>
<proteinExistence type="inferred from homology"/>
<dbReference type="Proteomes" id="UP000663829">
    <property type="component" value="Unassembled WGS sequence"/>
</dbReference>
<dbReference type="InterPro" id="IPR040424">
    <property type="entry name" value="Smn1"/>
</dbReference>
<dbReference type="SMART" id="SM00333">
    <property type="entry name" value="TUDOR"/>
    <property type="match status" value="1"/>
</dbReference>
<dbReference type="Proteomes" id="UP000681722">
    <property type="component" value="Unassembled WGS sequence"/>
</dbReference>
<dbReference type="GO" id="GO:0008380">
    <property type="term" value="P:RNA splicing"/>
    <property type="evidence" value="ECO:0007669"/>
    <property type="project" value="UniProtKB-KW"/>
</dbReference>
<comment type="caution">
    <text evidence="8">The sequence shown here is derived from an EMBL/GenBank/DDBJ whole genome shotgun (WGS) entry which is preliminary data.</text>
</comment>
<evidence type="ECO:0000256" key="5">
    <source>
        <dbReference type="ARBA" id="ARBA00023242"/>
    </source>
</evidence>
<dbReference type="InterPro" id="IPR047313">
    <property type="entry name" value="SMN_C"/>
</dbReference>
<evidence type="ECO:0000256" key="3">
    <source>
        <dbReference type="ARBA" id="ARBA00022664"/>
    </source>
</evidence>
<comment type="subcellular location">
    <subcellularLocation>
        <location evidence="1">Nucleus</location>
    </subcellularLocation>
</comment>
<evidence type="ECO:0000313" key="10">
    <source>
        <dbReference type="Proteomes" id="UP000663829"/>
    </source>
</evidence>
<comment type="similarity">
    <text evidence="2">Belongs to the SMN family.</text>
</comment>
<sequence length="200" mass="22137">MSVVLKSTDSPIPSVENGDLFLCYSFASAINSTNLKAVFDKQPANEETTQEDQNSLIPSTSDSQQVLTDEPPSISAEENEKDKWNVGDQCLCPYSSDGLYYRGTIKDLSDTCLVYFDDYGNEELHDVNELVSFEDLNQLSPLSISSSIFQQPSIAIPPPLMTIPSHDNNDSDHLSSTLMSWYLAGYHTGYYVGLKAVTKK</sequence>
<evidence type="ECO:0000313" key="8">
    <source>
        <dbReference type="EMBL" id="CAF1323604.1"/>
    </source>
</evidence>
<accession>A0A815FSL9</accession>
<dbReference type="EMBL" id="CAJNOQ010013532">
    <property type="protein sequence ID" value="CAF1323604.1"/>
    <property type="molecule type" value="Genomic_DNA"/>
</dbReference>
<dbReference type="Pfam" id="PF00567">
    <property type="entry name" value="TUDOR"/>
    <property type="match status" value="1"/>
</dbReference>
<dbReference type="InterPro" id="IPR002999">
    <property type="entry name" value="Tudor"/>
</dbReference>
<gene>
    <name evidence="8" type="ORF">GPM918_LOCUS29595</name>
    <name evidence="9" type="ORF">SRO942_LOCUS30177</name>
</gene>
<organism evidence="8 10">
    <name type="scientific">Didymodactylos carnosus</name>
    <dbReference type="NCBI Taxonomy" id="1234261"/>
    <lineage>
        <taxon>Eukaryota</taxon>
        <taxon>Metazoa</taxon>
        <taxon>Spiralia</taxon>
        <taxon>Gnathifera</taxon>
        <taxon>Rotifera</taxon>
        <taxon>Eurotatoria</taxon>
        <taxon>Bdelloidea</taxon>
        <taxon>Philodinida</taxon>
        <taxon>Philodinidae</taxon>
        <taxon>Didymodactylos</taxon>
    </lineage>
</organism>
<evidence type="ECO:0000256" key="1">
    <source>
        <dbReference type="ARBA" id="ARBA00004123"/>
    </source>
</evidence>
<dbReference type="Gene3D" id="3.40.190.10">
    <property type="entry name" value="Periplasmic binding protein-like II"/>
    <property type="match status" value="1"/>
</dbReference>
<evidence type="ECO:0000313" key="9">
    <source>
        <dbReference type="EMBL" id="CAF4171438.1"/>
    </source>
</evidence>
<keyword evidence="10" id="KW-1185">Reference proteome</keyword>